<feature type="region of interest" description="Disordered" evidence="1">
    <location>
        <begin position="40"/>
        <end position="64"/>
    </location>
</feature>
<name>A0A197JMJ2_9FUNG</name>
<accession>A0A197JMJ2</accession>
<evidence type="ECO:0000313" key="3">
    <source>
        <dbReference type="Proteomes" id="UP000078512"/>
    </source>
</evidence>
<gene>
    <name evidence="2" type="ORF">K457DRAFT_22320</name>
</gene>
<dbReference type="AlphaFoldDB" id="A0A197JMJ2"/>
<sequence>MVAKVHPLKKPFDSTFFSKTAICALSQCVQTASSVIDDMDPKADTFQDFNQFTGSRKEDQGKEQ</sequence>
<feature type="compositionally biased region" description="Basic and acidic residues" evidence="1">
    <location>
        <begin position="55"/>
        <end position="64"/>
    </location>
</feature>
<proteinExistence type="predicted"/>
<evidence type="ECO:0000313" key="2">
    <source>
        <dbReference type="EMBL" id="OAQ26370.1"/>
    </source>
</evidence>
<organism evidence="2 3">
    <name type="scientific">Linnemannia elongata AG-77</name>
    <dbReference type="NCBI Taxonomy" id="1314771"/>
    <lineage>
        <taxon>Eukaryota</taxon>
        <taxon>Fungi</taxon>
        <taxon>Fungi incertae sedis</taxon>
        <taxon>Mucoromycota</taxon>
        <taxon>Mortierellomycotina</taxon>
        <taxon>Mortierellomycetes</taxon>
        <taxon>Mortierellales</taxon>
        <taxon>Mortierellaceae</taxon>
        <taxon>Linnemannia</taxon>
    </lineage>
</organism>
<keyword evidence="3" id="KW-1185">Reference proteome</keyword>
<reference evidence="2 3" key="1">
    <citation type="submission" date="2016-05" db="EMBL/GenBank/DDBJ databases">
        <title>Genome sequencing reveals origins of a unique bacterial endosymbiosis in the earliest lineages of terrestrial Fungi.</title>
        <authorList>
            <consortium name="DOE Joint Genome Institute"/>
            <person name="Uehling J."/>
            <person name="Gryganskyi A."/>
            <person name="Hameed K."/>
            <person name="Tschaplinski T."/>
            <person name="Misztal P."/>
            <person name="Wu S."/>
            <person name="Desiro A."/>
            <person name="Vande Pol N."/>
            <person name="Du Z.-Y."/>
            <person name="Zienkiewicz A."/>
            <person name="Zienkiewicz K."/>
            <person name="Morin E."/>
            <person name="Tisserant E."/>
            <person name="Splivallo R."/>
            <person name="Hainaut M."/>
            <person name="Henrissat B."/>
            <person name="Ohm R."/>
            <person name="Kuo A."/>
            <person name="Yan J."/>
            <person name="Lipzen A."/>
            <person name="Nolan M."/>
            <person name="Labutti K."/>
            <person name="Barry K."/>
            <person name="Goldstein A."/>
            <person name="Labbe J."/>
            <person name="Schadt C."/>
            <person name="Tuskan G."/>
            <person name="Grigoriev I."/>
            <person name="Martin F."/>
            <person name="Vilgalys R."/>
            <person name="Bonito G."/>
        </authorList>
    </citation>
    <scope>NUCLEOTIDE SEQUENCE [LARGE SCALE GENOMIC DNA]</scope>
    <source>
        <strain evidence="2 3">AG-77</strain>
    </source>
</reference>
<protein>
    <submittedName>
        <fullName evidence="2">Uncharacterized protein</fullName>
    </submittedName>
</protein>
<dbReference type="EMBL" id="KV442068">
    <property type="protein sequence ID" value="OAQ26370.1"/>
    <property type="molecule type" value="Genomic_DNA"/>
</dbReference>
<evidence type="ECO:0000256" key="1">
    <source>
        <dbReference type="SAM" id="MobiDB-lite"/>
    </source>
</evidence>
<dbReference type="Proteomes" id="UP000078512">
    <property type="component" value="Unassembled WGS sequence"/>
</dbReference>